<protein>
    <submittedName>
        <fullName evidence="2">Uncharacterized protein</fullName>
    </submittedName>
</protein>
<keyword evidence="1" id="KW-0812">Transmembrane</keyword>
<keyword evidence="3" id="KW-1185">Reference proteome</keyword>
<dbReference type="EMBL" id="BMAO01019230">
    <property type="protein sequence ID" value="GFR29230.1"/>
    <property type="molecule type" value="Genomic_DNA"/>
</dbReference>
<evidence type="ECO:0000256" key="1">
    <source>
        <dbReference type="SAM" id="Phobius"/>
    </source>
</evidence>
<accession>A0A8X6M0Y4</accession>
<dbReference type="OrthoDB" id="5800391at2759"/>
<comment type="caution">
    <text evidence="2">The sequence shown here is derived from an EMBL/GenBank/DDBJ whole genome shotgun (WGS) entry which is preliminary data.</text>
</comment>
<sequence>MERILKTFEKTMSLPIFLIVSTDLMGLMYGLNKLDPFNNAPEEKKRASTYMFSILFASVRGFFSFLCISMAASSIHEASKNAKDVQEDILKRLYCSGEKKEIEESLLLNTLYHSPPFVLSAWNVFYFKKDLYGRDLPPCVIDHLAAQSRVSRHLGADPMTNAVLGYRWQRSSVFLKGSMSGICPA</sequence>
<keyword evidence="1" id="KW-0472">Membrane</keyword>
<name>A0A8X6M0Y4_TRICU</name>
<evidence type="ECO:0000313" key="3">
    <source>
        <dbReference type="Proteomes" id="UP000887116"/>
    </source>
</evidence>
<organism evidence="2 3">
    <name type="scientific">Trichonephila clavata</name>
    <name type="common">Joro spider</name>
    <name type="synonym">Nephila clavata</name>
    <dbReference type="NCBI Taxonomy" id="2740835"/>
    <lineage>
        <taxon>Eukaryota</taxon>
        <taxon>Metazoa</taxon>
        <taxon>Ecdysozoa</taxon>
        <taxon>Arthropoda</taxon>
        <taxon>Chelicerata</taxon>
        <taxon>Arachnida</taxon>
        <taxon>Araneae</taxon>
        <taxon>Araneomorphae</taxon>
        <taxon>Entelegynae</taxon>
        <taxon>Araneoidea</taxon>
        <taxon>Nephilidae</taxon>
        <taxon>Trichonephila</taxon>
    </lineage>
</organism>
<proteinExistence type="predicted"/>
<dbReference type="Proteomes" id="UP000887116">
    <property type="component" value="Unassembled WGS sequence"/>
</dbReference>
<feature type="transmembrane region" description="Helical" evidence="1">
    <location>
        <begin position="51"/>
        <end position="73"/>
    </location>
</feature>
<evidence type="ECO:0000313" key="2">
    <source>
        <dbReference type="EMBL" id="GFR29230.1"/>
    </source>
</evidence>
<keyword evidence="1" id="KW-1133">Transmembrane helix</keyword>
<reference evidence="2" key="1">
    <citation type="submission" date="2020-07" db="EMBL/GenBank/DDBJ databases">
        <title>Multicomponent nature underlies the extraordinary mechanical properties of spider dragline silk.</title>
        <authorList>
            <person name="Kono N."/>
            <person name="Nakamura H."/>
            <person name="Mori M."/>
            <person name="Yoshida Y."/>
            <person name="Ohtoshi R."/>
            <person name="Malay A.D."/>
            <person name="Moran D.A.P."/>
            <person name="Tomita M."/>
            <person name="Numata K."/>
            <person name="Arakawa K."/>
        </authorList>
    </citation>
    <scope>NUCLEOTIDE SEQUENCE</scope>
</reference>
<feature type="transmembrane region" description="Helical" evidence="1">
    <location>
        <begin position="12"/>
        <end position="31"/>
    </location>
</feature>
<gene>
    <name evidence="2" type="primary">AVEN_174932_1</name>
    <name evidence="2" type="ORF">TNCT_104431</name>
</gene>
<dbReference type="AlphaFoldDB" id="A0A8X6M0Y4"/>